<reference evidence="1" key="1">
    <citation type="submission" date="2023-03" db="UniProtKB">
        <authorList>
            <consortium name="EnsemblPlants"/>
        </authorList>
    </citation>
    <scope>IDENTIFICATION</scope>
</reference>
<accession>A0A9I9E9C2</accession>
<evidence type="ECO:0000313" key="1">
    <source>
        <dbReference type="EnsemblPlants" id="MELO3C030604.2.1"/>
    </source>
</evidence>
<proteinExistence type="predicted"/>
<protein>
    <submittedName>
        <fullName evidence="1">Uncharacterized protein</fullName>
    </submittedName>
</protein>
<sequence>MFSCDFTELSIDYMTEILSLRLYGTVCTQVIFPLLTLSVLRDNDAVVSDGRAPLRQRRWECRVEIELLVSDTLPMSAESFESNSSTWLELYFESVHVEMFCKV</sequence>
<dbReference type="AlphaFoldDB" id="A0A9I9E9C2"/>
<dbReference type="EnsemblPlants" id="MELO3C030604.2.1">
    <property type="protein sequence ID" value="MELO3C030604.2.1"/>
    <property type="gene ID" value="MELO3C030604.2"/>
</dbReference>
<name>A0A9I9E9C2_CUCME</name>
<dbReference type="Gramene" id="MELO3C030604.2.1">
    <property type="protein sequence ID" value="MELO3C030604.2.1"/>
    <property type="gene ID" value="MELO3C030604.2"/>
</dbReference>
<organism evidence="1">
    <name type="scientific">Cucumis melo</name>
    <name type="common">Muskmelon</name>
    <dbReference type="NCBI Taxonomy" id="3656"/>
    <lineage>
        <taxon>Eukaryota</taxon>
        <taxon>Viridiplantae</taxon>
        <taxon>Streptophyta</taxon>
        <taxon>Embryophyta</taxon>
        <taxon>Tracheophyta</taxon>
        <taxon>Spermatophyta</taxon>
        <taxon>Magnoliopsida</taxon>
        <taxon>eudicotyledons</taxon>
        <taxon>Gunneridae</taxon>
        <taxon>Pentapetalae</taxon>
        <taxon>rosids</taxon>
        <taxon>fabids</taxon>
        <taxon>Cucurbitales</taxon>
        <taxon>Cucurbitaceae</taxon>
        <taxon>Benincaseae</taxon>
        <taxon>Cucumis</taxon>
    </lineage>
</organism>